<proteinExistence type="predicted"/>
<protein>
    <submittedName>
        <fullName evidence="1">Uncharacterized protein</fullName>
    </submittedName>
</protein>
<dbReference type="AlphaFoldDB" id="A0A0B1TKB3"/>
<gene>
    <name evidence="1" type="ORF">OESDEN_02374</name>
</gene>
<keyword evidence="2" id="KW-1185">Reference proteome</keyword>
<name>A0A0B1TKB3_OESDE</name>
<evidence type="ECO:0000313" key="1">
    <source>
        <dbReference type="EMBL" id="KHJ97649.1"/>
    </source>
</evidence>
<dbReference type="Proteomes" id="UP000053660">
    <property type="component" value="Unassembled WGS sequence"/>
</dbReference>
<sequence length="59" mass="6737">MLACSSPSGTSLCQEYSKAFSCPYLAIRLMRRFNGGMFSDENGMHLERHVLMMECRTLQ</sequence>
<reference evidence="1 2" key="1">
    <citation type="submission" date="2014-03" db="EMBL/GenBank/DDBJ databases">
        <title>Draft genome of the hookworm Oesophagostomum dentatum.</title>
        <authorList>
            <person name="Mitreva M."/>
        </authorList>
    </citation>
    <scope>NUCLEOTIDE SEQUENCE [LARGE SCALE GENOMIC DNA]</scope>
    <source>
        <strain evidence="1 2">OD-Hann</strain>
    </source>
</reference>
<dbReference type="EMBL" id="KN549419">
    <property type="protein sequence ID" value="KHJ97649.1"/>
    <property type="molecule type" value="Genomic_DNA"/>
</dbReference>
<evidence type="ECO:0000313" key="2">
    <source>
        <dbReference type="Proteomes" id="UP000053660"/>
    </source>
</evidence>
<accession>A0A0B1TKB3</accession>
<organism evidence="1 2">
    <name type="scientific">Oesophagostomum dentatum</name>
    <name type="common">Nodular worm</name>
    <dbReference type="NCBI Taxonomy" id="61180"/>
    <lineage>
        <taxon>Eukaryota</taxon>
        <taxon>Metazoa</taxon>
        <taxon>Ecdysozoa</taxon>
        <taxon>Nematoda</taxon>
        <taxon>Chromadorea</taxon>
        <taxon>Rhabditida</taxon>
        <taxon>Rhabditina</taxon>
        <taxon>Rhabditomorpha</taxon>
        <taxon>Strongyloidea</taxon>
        <taxon>Strongylidae</taxon>
        <taxon>Oesophagostomum</taxon>
    </lineage>
</organism>